<evidence type="ECO:0000256" key="2">
    <source>
        <dbReference type="ARBA" id="ARBA00005254"/>
    </source>
</evidence>
<dbReference type="Gene3D" id="3.40.50.720">
    <property type="entry name" value="NAD(P)-binding Rossmann-like Domain"/>
    <property type="match status" value="1"/>
</dbReference>
<protein>
    <submittedName>
        <fullName evidence="6">NAD(P)-dependent dehydrogenase (Short-subunit alcohol dehydrogenase family)/urease beta subunit</fullName>
    </submittedName>
</protein>
<dbReference type="Pfam" id="PF00106">
    <property type="entry name" value="adh_short"/>
    <property type="match status" value="1"/>
</dbReference>
<comment type="pathway">
    <text evidence="1">Lipid metabolism; fatty acid beta-oxidation.</text>
</comment>
<dbReference type="Proteomes" id="UP001519332">
    <property type="component" value="Unassembled WGS sequence"/>
</dbReference>
<dbReference type="CDD" id="cd03441">
    <property type="entry name" value="R_hydratase_like"/>
    <property type="match status" value="1"/>
</dbReference>
<evidence type="ECO:0000256" key="4">
    <source>
        <dbReference type="ARBA" id="ARBA00023002"/>
    </source>
</evidence>
<dbReference type="SUPFAM" id="SSF51735">
    <property type="entry name" value="NAD(P)-binding Rossmann-fold domains"/>
    <property type="match status" value="1"/>
</dbReference>
<dbReference type="Pfam" id="PF01575">
    <property type="entry name" value="MaoC_dehydratas"/>
    <property type="match status" value="1"/>
</dbReference>
<evidence type="ECO:0000256" key="1">
    <source>
        <dbReference type="ARBA" id="ARBA00005005"/>
    </source>
</evidence>
<evidence type="ECO:0000313" key="7">
    <source>
        <dbReference type="Proteomes" id="UP001519332"/>
    </source>
</evidence>
<accession>A0ABS4TPB6</accession>
<dbReference type="InterPro" id="IPR036291">
    <property type="entry name" value="NAD(P)-bd_dom_sf"/>
</dbReference>
<dbReference type="EMBL" id="JAGINW010000001">
    <property type="protein sequence ID" value="MBP2326250.1"/>
    <property type="molecule type" value="Genomic_DNA"/>
</dbReference>
<feature type="domain" description="MaoC-like" evidence="5">
    <location>
        <begin position="3"/>
        <end position="79"/>
    </location>
</feature>
<dbReference type="CDD" id="cd05233">
    <property type="entry name" value="SDR_c"/>
    <property type="match status" value="1"/>
</dbReference>
<dbReference type="PRINTS" id="PR00081">
    <property type="entry name" value="GDHRDH"/>
</dbReference>
<dbReference type="InterPro" id="IPR002347">
    <property type="entry name" value="SDR_fam"/>
</dbReference>
<name>A0ABS4TPB6_9PSEU</name>
<comment type="similarity">
    <text evidence="3">Belongs to the short-chain dehydrogenases/reductases (SDR) family.</text>
</comment>
<proteinExistence type="inferred from homology"/>
<evidence type="ECO:0000256" key="3">
    <source>
        <dbReference type="ARBA" id="ARBA00006484"/>
    </source>
</evidence>
<dbReference type="PANTHER" id="PTHR43008">
    <property type="entry name" value="BENZIL REDUCTASE"/>
    <property type="match status" value="1"/>
</dbReference>
<dbReference type="InterPro" id="IPR020904">
    <property type="entry name" value="Sc_DH/Rdtase_CS"/>
</dbReference>
<gene>
    <name evidence="6" type="ORF">JOF56_006635</name>
</gene>
<dbReference type="RefSeq" id="WP_209643334.1">
    <property type="nucleotide sequence ID" value="NZ_JAGINW010000001.1"/>
</dbReference>
<dbReference type="Gene3D" id="3.10.129.10">
    <property type="entry name" value="Hotdog Thioesterase"/>
    <property type="match status" value="1"/>
</dbReference>
<dbReference type="InterPro" id="IPR029069">
    <property type="entry name" value="HotDog_dom_sf"/>
</dbReference>
<reference evidence="6 7" key="1">
    <citation type="submission" date="2021-03" db="EMBL/GenBank/DDBJ databases">
        <title>Sequencing the genomes of 1000 actinobacteria strains.</title>
        <authorList>
            <person name="Klenk H.-P."/>
        </authorList>
    </citation>
    <scope>NUCLEOTIDE SEQUENCE [LARGE SCALE GENOMIC DNA]</scope>
    <source>
        <strain evidence="6 7">DSM 46670</strain>
    </source>
</reference>
<dbReference type="PROSITE" id="PS00061">
    <property type="entry name" value="ADH_SHORT"/>
    <property type="match status" value="1"/>
</dbReference>
<dbReference type="InterPro" id="IPR002539">
    <property type="entry name" value="MaoC-like_dom"/>
</dbReference>
<evidence type="ECO:0000313" key="6">
    <source>
        <dbReference type="EMBL" id="MBP2326250.1"/>
    </source>
</evidence>
<organism evidence="6 7">
    <name type="scientific">Kibdelosporangium banguiense</name>
    <dbReference type="NCBI Taxonomy" id="1365924"/>
    <lineage>
        <taxon>Bacteria</taxon>
        <taxon>Bacillati</taxon>
        <taxon>Actinomycetota</taxon>
        <taxon>Actinomycetes</taxon>
        <taxon>Pseudonocardiales</taxon>
        <taxon>Pseudonocardiaceae</taxon>
        <taxon>Kibdelosporangium</taxon>
    </lineage>
</organism>
<comment type="similarity">
    <text evidence="2">Belongs to the enoyl-CoA hydratase/isomerase family.</text>
</comment>
<sequence length="454" mass="47995">MRLEPSDLVAFAAASRDHNPLHLDPDFAHHTPYGRPIVPGALLVATALGRLPAERAARLTRIRASFHRPVFPGTEFHVADRNTQLTIMCEGSRAVTIDIGSEPAAACGLQSEDYQPDLVALRALLRRHRADHLPDRLLTWLAWSSWAVGMHTRGALTRLTLAACPHVESRIHVQVNDDRATVTGTYAGAEGTFQALRHTPAQPVTTASVGRYLPPGDALAGKQILVVGGSRGLGAALAGTLATQAATVWVLYRHSTGHASRLAAEFGPGIRQIHCDATDLGRLSTALEPVRQAGGLAGVALIATPPLRALGMHPDAVPAQLDFIHTSMSVAVNPLAVTGKLLADSGGWLVLASSAAITAPPAGWTHYAAAKAAVETYATDFARKRAVPTLIMRAPKMATSLADGSAGRQEPTPPEQVAATVTNWVLHNRIPGRPNKVDIISSADQLVQPQSSNA</sequence>
<dbReference type="PANTHER" id="PTHR43008:SF4">
    <property type="entry name" value="CHAIN DEHYDROGENASE, PUTATIVE (AFU_ORTHOLOGUE AFUA_4G08710)-RELATED"/>
    <property type="match status" value="1"/>
</dbReference>
<dbReference type="SUPFAM" id="SSF54637">
    <property type="entry name" value="Thioesterase/thiol ester dehydrase-isomerase"/>
    <property type="match status" value="1"/>
</dbReference>
<comment type="caution">
    <text evidence="6">The sequence shown here is derived from an EMBL/GenBank/DDBJ whole genome shotgun (WGS) entry which is preliminary data.</text>
</comment>
<evidence type="ECO:0000259" key="5">
    <source>
        <dbReference type="Pfam" id="PF01575"/>
    </source>
</evidence>
<keyword evidence="4" id="KW-0560">Oxidoreductase</keyword>
<keyword evidence="7" id="KW-1185">Reference proteome</keyword>